<accession>A0A418W657</accession>
<comment type="caution">
    <text evidence="1">The sequence shown here is derived from an EMBL/GenBank/DDBJ whole genome shotgun (WGS) entry which is preliminary data.</text>
</comment>
<sequence>MNHARWRRVNSAFMRESQPFADRLLTMAASRAMAGGKMEGHMKLLIAAALLAAPCVAQASDTEANAVYERMIAAYAKLDPALIESVYAPGATYLPQGSTARIDTRETIIRGVLGFQEQLRASGGSLSMKMRIVDRKRFDGVYVDNGYVRTTVIPASGAAPRVTTSKFATVVARQANGRWAIVTDAASATPAEAFDQAVAISGAKFDE</sequence>
<dbReference type="AlphaFoldDB" id="A0A418W657"/>
<dbReference type="SUPFAM" id="SSF54427">
    <property type="entry name" value="NTF2-like"/>
    <property type="match status" value="1"/>
</dbReference>
<reference evidence="1 2" key="1">
    <citation type="submission" date="2018-09" db="EMBL/GenBank/DDBJ databases">
        <authorList>
            <person name="Zhu H."/>
        </authorList>
    </citation>
    <scope>NUCLEOTIDE SEQUENCE [LARGE SCALE GENOMIC DNA]</scope>
    <source>
        <strain evidence="1 2">K2R01-6</strain>
    </source>
</reference>
<dbReference type="Proteomes" id="UP000286100">
    <property type="component" value="Unassembled WGS sequence"/>
</dbReference>
<evidence type="ECO:0000313" key="1">
    <source>
        <dbReference type="EMBL" id="RJF85492.1"/>
    </source>
</evidence>
<keyword evidence="2" id="KW-1185">Reference proteome</keyword>
<dbReference type="Gene3D" id="3.10.450.50">
    <property type="match status" value="1"/>
</dbReference>
<organism evidence="1 2">
    <name type="scientific">Sphingomonas cavernae</name>
    <dbReference type="NCBI Taxonomy" id="2320861"/>
    <lineage>
        <taxon>Bacteria</taxon>
        <taxon>Pseudomonadati</taxon>
        <taxon>Pseudomonadota</taxon>
        <taxon>Alphaproteobacteria</taxon>
        <taxon>Sphingomonadales</taxon>
        <taxon>Sphingomonadaceae</taxon>
        <taxon>Sphingomonas</taxon>
    </lineage>
</organism>
<gene>
    <name evidence="1" type="ORF">D3876_16275</name>
</gene>
<dbReference type="InterPro" id="IPR032710">
    <property type="entry name" value="NTF2-like_dom_sf"/>
</dbReference>
<dbReference type="EMBL" id="QYUM01000004">
    <property type="protein sequence ID" value="RJF85492.1"/>
    <property type="molecule type" value="Genomic_DNA"/>
</dbReference>
<protein>
    <submittedName>
        <fullName evidence="1">Uncharacterized protein</fullName>
    </submittedName>
</protein>
<proteinExistence type="predicted"/>
<name>A0A418W657_9SPHN</name>
<evidence type="ECO:0000313" key="2">
    <source>
        <dbReference type="Proteomes" id="UP000286100"/>
    </source>
</evidence>